<gene>
    <name evidence="1" type="ORF">ABV298_27470</name>
</gene>
<proteinExistence type="predicted"/>
<evidence type="ECO:0000313" key="1">
    <source>
        <dbReference type="EMBL" id="XCH24013.1"/>
    </source>
</evidence>
<protein>
    <recommendedName>
        <fullName evidence="2">PIN domain-containing protein</fullName>
    </recommendedName>
</protein>
<evidence type="ECO:0008006" key="2">
    <source>
        <dbReference type="Google" id="ProtNLM"/>
    </source>
</evidence>
<reference evidence="1" key="1">
    <citation type="submission" date="2024-06" db="EMBL/GenBank/DDBJ databases">
        <title>Sequencing and assembly of the genome of Dyadobacter sp. strain 676, a symbiont of Cyamopsis tetragonoloba.</title>
        <authorList>
            <person name="Guro P."/>
            <person name="Sazanova A."/>
            <person name="Kuznetsova I."/>
            <person name="Belimov A."/>
            <person name="Safronova V."/>
        </authorList>
    </citation>
    <scope>NUCLEOTIDE SEQUENCE</scope>
    <source>
        <strain evidence="1">676</strain>
    </source>
</reference>
<dbReference type="Pfam" id="PF11848">
    <property type="entry name" value="DUF3368"/>
    <property type="match status" value="1"/>
</dbReference>
<sequence>MKIAVTDACIFIELHDLGLTELFFRLPYEMHTSIDVVNEVLGDQATFLFAFEQSGKLKIHSIAEAERMEIRRSAFPGALSENDKTVLFLAGKLNATVLSSDKAVRKYAKRLGIPYHGILWILDQLFDNRFLCAEDAALKIEQLIARNLFYQNNIELIAEMKKRMALWCTLK</sequence>
<dbReference type="Gene3D" id="3.40.50.1010">
    <property type="entry name" value="5'-nuclease"/>
    <property type="match status" value="1"/>
</dbReference>
<dbReference type="RefSeq" id="WP_353719337.1">
    <property type="nucleotide sequence ID" value="NZ_CP159289.1"/>
</dbReference>
<dbReference type="AlphaFoldDB" id="A0AAU8FJ57"/>
<dbReference type="EMBL" id="CP159289">
    <property type="protein sequence ID" value="XCH24013.1"/>
    <property type="molecule type" value="Genomic_DNA"/>
</dbReference>
<accession>A0AAU8FJ57</accession>
<organism evidence="1">
    <name type="scientific">Dyadobacter sp. 676</name>
    <dbReference type="NCBI Taxonomy" id="3088362"/>
    <lineage>
        <taxon>Bacteria</taxon>
        <taxon>Pseudomonadati</taxon>
        <taxon>Bacteroidota</taxon>
        <taxon>Cytophagia</taxon>
        <taxon>Cytophagales</taxon>
        <taxon>Spirosomataceae</taxon>
        <taxon>Dyadobacter</taxon>
    </lineage>
</organism>
<dbReference type="InterPro" id="IPR029060">
    <property type="entry name" value="PIN-like_dom_sf"/>
</dbReference>
<name>A0AAU8FJ57_9BACT</name>
<dbReference type="SUPFAM" id="SSF88723">
    <property type="entry name" value="PIN domain-like"/>
    <property type="match status" value="1"/>
</dbReference>
<dbReference type="InterPro" id="IPR021799">
    <property type="entry name" value="PIN-like_prokaryotic"/>
</dbReference>